<dbReference type="RefSeq" id="XP_011206020.2">
    <property type="nucleotide sequence ID" value="XM_011207718.4"/>
</dbReference>
<evidence type="ECO:0000256" key="1">
    <source>
        <dbReference type="SAM" id="MobiDB-lite"/>
    </source>
</evidence>
<accession>A0A6I9V897</accession>
<name>A0A6I9V897_BACDO</name>
<feature type="compositionally biased region" description="Polar residues" evidence="1">
    <location>
        <begin position="1"/>
        <end position="10"/>
    </location>
</feature>
<dbReference type="InParanoid" id="A0A6I9V897"/>
<dbReference type="AlphaFoldDB" id="A0A6I9V897"/>
<evidence type="ECO:0000313" key="2">
    <source>
        <dbReference type="Proteomes" id="UP001652620"/>
    </source>
</evidence>
<dbReference type="GeneID" id="105228093"/>
<dbReference type="KEGG" id="bdr:105228093"/>
<organism evidence="2 3">
    <name type="scientific">Bactrocera dorsalis</name>
    <name type="common">Oriental fruit fly</name>
    <name type="synonym">Dacus dorsalis</name>
    <dbReference type="NCBI Taxonomy" id="27457"/>
    <lineage>
        <taxon>Eukaryota</taxon>
        <taxon>Metazoa</taxon>
        <taxon>Ecdysozoa</taxon>
        <taxon>Arthropoda</taxon>
        <taxon>Hexapoda</taxon>
        <taxon>Insecta</taxon>
        <taxon>Pterygota</taxon>
        <taxon>Neoptera</taxon>
        <taxon>Endopterygota</taxon>
        <taxon>Diptera</taxon>
        <taxon>Brachycera</taxon>
        <taxon>Muscomorpha</taxon>
        <taxon>Tephritoidea</taxon>
        <taxon>Tephritidae</taxon>
        <taxon>Bactrocera</taxon>
        <taxon>Bactrocera</taxon>
    </lineage>
</organism>
<protein>
    <submittedName>
        <fullName evidence="3">Uncharacterized protein LOC105228093</fullName>
    </submittedName>
</protein>
<dbReference type="OrthoDB" id="6591917at2759"/>
<dbReference type="Proteomes" id="UP001652620">
    <property type="component" value="Chromosome 3"/>
</dbReference>
<proteinExistence type="predicted"/>
<gene>
    <name evidence="3" type="primary">LOC105228093</name>
</gene>
<evidence type="ECO:0000313" key="3">
    <source>
        <dbReference type="RefSeq" id="XP_011206020.2"/>
    </source>
</evidence>
<reference evidence="3" key="1">
    <citation type="submission" date="2025-08" db="UniProtKB">
        <authorList>
            <consortium name="RefSeq"/>
        </authorList>
    </citation>
    <scope>IDENTIFICATION</scope>
    <source>
        <tissue evidence="3">Adult</tissue>
    </source>
</reference>
<feature type="region of interest" description="Disordered" evidence="1">
    <location>
        <begin position="1"/>
        <end position="20"/>
    </location>
</feature>
<keyword evidence="2" id="KW-1185">Reference proteome</keyword>
<sequence>MEMYASSSRKNSVEPGSKSTNSCQRFVAALHGKFETAENFLHKSYTIDKPLKQMKLSNEYFFKKPQPEGRFNTTVSTSNAHRNSEYVLLPLPKPKVTPSVQIKGSLNRTIDVVVKDFRNECFDVKGANSPMKEQSNSFKNGRNKMALVGHVDFCLKIHKLYPMLDALWDVYGQLKKIITGKQRGENVLLLRNLDGGPILQSIYYDFTLVGFDSGCYLRAVGRFIGENRLQTFKLNRIEEKEYMQSIRYFNRIQNVSSFALLQSGN</sequence>